<proteinExistence type="predicted"/>
<keyword evidence="1" id="KW-1133">Transmembrane helix</keyword>
<reference evidence="2 3" key="1">
    <citation type="journal article" date="2021" name="Nat. Commun.">
        <title>Isolation of a member of the candidate phylum Atribacteria reveals a unique cell membrane structure.</title>
        <authorList>
            <person name="Taiki K."/>
            <person name="Nobu M.K."/>
            <person name="Kusada H."/>
            <person name="Meng X.-Y."/>
            <person name="Hosoki N."/>
            <person name="Uematsu K."/>
            <person name="Yoshioka H."/>
            <person name="Kamagata Y."/>
            <person name="Tamaki H."/>
        </authorList>
    </citation>
    <scope>NUCLEOTIDE SEQUENCE [LARGE SCALE GENOMIC DNA]</scope>
    <source>
        <strain evidence="2 3">RT761</strain>
    </source>
</reference>
<keyword evidence="1" id="KW-0472">Membrane</keyword>
<evidence type="ECO:0000313" key="2">
    <source>
        <dbReference type="EMBL" id="QPM67028.1"/>
    </source>
</evidence>
<dbReference type="InterPro" id="IPR014535">
    <property type="entry name" value="Hpre_diP_synt_I"/>
</dbReference>
<accession>A0A7T1F1J5</accession>
<dbReference type="InterPro" id="IPR010898">
    <property type="entry name" value="Hpre_diP_synth_I"/>
</dbReference>
<feature type="transmembrane region" description="Helical" evidence="1">
    <location>
        <begin position="85"/>
        <end position="102"/>
    </location>
</feature>
<name>A0A7T1F1J5_ATRLM</name>
<dbReference type="Proteomes" id="UP000594463">
    <property type="component" value="Chromosome"/>
</dbReference>
<dbReference type="PIRSF" id="PIRSF027391">
    <property type="entry name" value="Hpre_diP_synt_I"/>
    <property type="match status" value="1"/>
</dbReference>
<protein>
    <recommendedName>
        <fullName evidence="4">Heptaprenyl diphosphate synthase</fullName>
    </recommendedName>
</protein>
<dbReference type="RefSeq" id="WP_218112254.1">
    <property type="nucleotide sequence ID" value="NZ_CP065383.1"/>
</dbReference>
<feature type="transmembrane region" description="Helical" evidence="1">
    <location>
        <begin position="16"/>
        <end position="36"/>
    </location>
</feature>
<feature type="transmembrane region" description="Helical" evidence="1">
    <location>
        <begin position="143"/>
        <end position="171"/>
    </location>
</feature>
<dbReference type="KEGG" id="alam:RT761_00216"/>
<evidence type="ECO:0000256" key="1">
    <source>
        <dbReference type="SAM" id="Phobius"/>
    </source>
</evidence>
<dbReference type="EMBL" id="CP065383">
    <property type="protein sequence ID" value="QPM67028.1"/>
    <property type="molecule type" value="Genomic_DNA"/>
</dbReference>
<evidence type="ECO:0000313" key="3">
    <source>
        <dbReference type="Proteomes" id="UP000594463"/>
    </source>
</evidence>
<dbReference type="Gene3D" id="1.10.1760.20">
    <property type="match status" value="1"/>
</dbReference>
<feature type="transmembrane region" description="Helical" evidence="1">
    <location>
        <begin position="114"/>
        <end position="137"/>
    </location>
</feature>
<dbReference type="AlphaFoldDB" id="A0A7T1F1J5"/>
<organism evidence="2 3">
    <name type="scientific">Atribacter laminatus</name>
    <dbReference type="NCBI Taxonomy" id="2847778"/>
    <lineage>
        <taxon>Bacteria</taxon>
        <taxon>Pseudomonadati</taxon>
        <taxon>Atribacterota</taxon>
        <taxon>Atribacteria</taxon>
        <taxon>Atribacterales</taxon>
        <taxon>Atribacteraceae</taxon>
        <taxon>Atribacter</taxon>
    </lineage>
</organism>
<keyword evidence="3" id="KW-1185">Reference proteome</keyword>
<evidence type="ECO:0008006" key="4">
    <source>
        <dbReference type="Google" id="ProtNLM"/>
    </source>
</evidence>
<feature type="transmembrane region" description="Helical" evidence="1">
    <location>
        <begin position="48"/>
        <end position="73"/>
    </location>
</feature>
<dbReference type="Pfam" id="PF07456">
    <property type="entry name" value="Hpre_diP_synt_I"/>
    <property type="match status" value="1"/>
</dbReference>
<keyword evidence="1" id="KW-0812">Transmembrane</keyword>
<sequence length="183" mass="20060">MENNRLVIKSNRINRLIYVAILVAMGSVLHGLESLIPLPNLFIPGAKLGFANIVTLIALVLLGQNEALLVALLRVFLGGLISGNFLNIGFFLSLSGGLFAWLGMKMTSKATESVLIISMFGALFHNIGQIIVAYLYIQSTHIFWYLLLLLPFAILTGLFTGYISSLAIHYVKNSSTSPNKNYK</sequence>
<gene>
    <name evidence="2" type="ORF">RT761_00216</name>
</gene>